<evidence type="ECO:0000313" key="1">
    <source>
        <dbReference type="EMBL" id="NCJ06700.1"/>
    </source>
</evidence>
<protein>
    <submittedName>
        <fullName evidence="1">Uncharacterized protein</fullName>
    </submittedName>
</protein>
<name>A0A8K2A832_9CYAN</name>
<keyword evidence="2" id="KW-1185">Reference proteome</keyword>
<dbReference type="InterPro" id="IPR011660">
    <property type="entry name" value="VapB-like"/>
</dbReference>
<dbReference type="Pfam" id="PF07704">
    <property type="entry name" value="PSK_trans_fac"/>
    <property type="match status" value="1"/>
</dbReference>
<sequence length="85" mass="10061">MAINIKNSEVDYLIQQLRQLTELEPTEIVQTALERQYQELRRQRRKAQLDQKLPLIQTAAQEKATDFDPDSLYDEKGLPTWWKSS</sequence>
<reference evidence="1" key="1">
    <citation type="submission" date="2019-12" db="EMBL/GenBank/DDBJ databases">
        <title>High-Quality draft genome sequences of three cyanobacteria isolated from the limestone walls of the Old Cathedral of Coimbra.</title>
        <authorList>
            <person name="Tiago I."/>
            <person name="Soares F."/>
            <person name="Portugal A."/>
        </authorList>
    </citation>
    <scope>NUCLEOTIDE SEQUENCE [LARGE SCALE GENOMIC DNA]</scope>
    <source>
        <strain evidence="1">C</strain>
    </source>
</reference>
<dbReference type="AlphaFoldDB" id="A0A8K2A832"/>
<dbReference type="Proteomes" id="UP000607397">
    <property type="component" value="Unassembled WGS sequence"/>
</dbReference>
<organism evidence="1 2">
    <name type="scientific">Petrachloros mirabilis ULC683</name>
    <dbReference type="NCBI Taxonomy" id="2781853"/>
    <lineage>
        <taxon>Bacteria</taxon>
        <taxon>Bacillati</taxon>
        <taxon>Cyanobacteriota</taxon>
        <taxon>Cyanophyceae</taxon>
        <taxon>Synechococcales</taxon>
        <taxon>Petrachlorosaceae</taxon>
        <taxon>Petrachloros</taxon>
        <taxon>Petrachloros mirabilis</taxon>
    </lineage>
</organism>
<dbReference type="EMBL" id="WVIC01000015">
    <property type="protein sequence ID" value="NCJ06700.1"/>
    <property type="molecule type" value="Genomic_DNA"/>
</dbReference>
<accession>A0A8K2A832</accession>
<comment type="caution">
    <text evidence="1">The sequence shown here is derived from an EMBL/GenBank/DDBJ whole genome shotgun (WGS) entry which is preliminary data.</text>
</comment>
<evidence type="ECO:0000313" key="2">
    <source>
        <dbReference type="Proteomes" id="UP000607397"/>
    </source>
</evidence>
<gene>
    <name evidence="1" type="ORF">GS597_09310</name>
</gene>
<proteinExistence type="predicted"/>
<dbReference type="RefSeq" id="WP_161825176.1">
    <property type="nucleotide sequence ID" value="NZ_WVIC01000015.1"/>
</dbReference>